<comment type="caution">
    <text evidence="8">The sequence shown here is derived from an EMBL/GenBank/DDBJ whole genome shotgun (WGS) entry which is preliminary data.</text>
</comment>
<feature type="domain" description="DNA-directed RNA polymerase RBP11-like dimerisation" evidence="7">
    <location>
        <begin position="19"/>
        <end position="89"/>
    </location>
</feature>
<keyword evidence="3 8" id="KW-0240">DNA-directed RNA polymerase</keyword>
<gene>
    <name evidence="8" type="ORF">UCRPC4_g03389</name>
</gene>
<reference evidence="8 9" key="1">
    <citation type="submission" date="2015-05" db="EMBL/GenBank/DDBJ databases">
        <title>Distinctive expansion of gene families associated with plant cell wall degradation and secondary metabolism in the genomes of grapevine trunk pathogens.</title>
        <authorList>
            <person name="Lawrence D.P."/>
            <person name="Travadon R."/>
            <person name="Rolshausen P.E."/>
            <person name="Baumgartner K."/>
        </authorList>
    </citation>
    <scope>NUCLEOTIDE SEQUENCE [LARGE SCALE GENOMIC DNA]</scope>
    <source>
        <strain evidence="8">UCRPC4</strain>
    </source>
</reference>
<dbReference type="CDD" id="cd07029">
    <property type="entry name" value="RNAP_I_III_AC19"/>
    <property type="match status" value="1"/>
</dbReference>
<dbReference type="GO" id="GO:0003899">
    <property type="term" value="F:DNA-directed RNA polymerase activity"/>
    <property type="evidence" value="ECO:0007669"/>
    <property type="project" value="EnsemblFungi"/>
</dbReference>
<dbReference type="GO" id="GO:0003677">
    <property type="term" value="F:DNA binding"/>
    <property type="evidence" value="ECO:0007669"/>
    <property type="project" value="InterPro"/>
</dbReference>
<dbReference type="EMBL" id="LCWF01000080">
    <property type="protein sequence ID" value="KKY21973.1"/>
    <property type="molecule type" value="Genomic_DNA"/>
</dbReference>
<keyword evidence="5" id="KW-0539">Nucleus</keyword>
<dbReference type="PROSITE" id="PS01154">
    <property type="entry name" value="RNA_POL_L_13KD"/>
    <property type="match status" value="1"/>
</dbReference>
<dbReference type="PANTHER" id="PTHR13946">
    <property type="entry name" value="DNA-DIRECTED RNA POLYMERASE I,II,III"/>
    <property type="match status" value="1"/>
</dbReference>
<dbReference type="InterPro" id="IPR033898">
    <property type="entry name" value="RNAP_AC19"/>
</dbReference>
<dbReference type="GO" id="GO:0006361">
    <property type="term" value="P:transcription initiation at RNA polymerase I promoter"/>
    <property type="evidence" value="ECO:0007669"/>
    <property type="project" value="EnsemblFungi"/>
</dbReference>
<name>A0A0G2GEB8_PHACM</name>
<dbReference type="GO" id="GO:0006363">
    <property type="term" value="P:termination of RNA polymerase I transcription"/>
    <property type="evidence" value="ECO:0007669"/>
    <property type="project" value="EnsemblFungi"/>
</dbReference>
<protein>
    <recommendedName>
        <fullName evidence="2">DNA-directed RNA polymerases I and III subunit RPAC2</fullName>
    </recommendedName>
</protein>
<dbReference type="SUPFAM" id="SSF55257">
    <property type="entry name" value="RBP11-like subunits of RNA polymerase"/>
    <property type="match status" value="1"/>
</dbReference>
<dbReference type="GO" id="GO:0042797">
    <property type="term" value="P:tRNA transcription by RNA polymerase III"/>
    <property type="evidence" value="ECO:0007669"/>
    <property type="project" value="EnsemblFungi"/>
</dbReference>
<dbReference type="Gene3D" id="3.30.1360.10">
    <property type="entry name" value="RNA polymerase, RBP11-like subunit"/>
    <property type="match status" value="1"/>
</dbReference>
<dbReference type="GO" id="GO:0005736">
    <property type="term" value="C:RNA polymerase I complex"/>
    <property type="evidence" value="ECO:0007669"/>
    <property type="project" value="EnsemblFungi"/>
</dbReference>
<dbReference type="InterPro" id="IPR009025">
    <property type="entry name" value="RBP11-like_dimer"/>
</dbReference>
<dbReference type="Proteomes" id="UP000053317">
    <property type="component" value="Unassembled WGS sequence"/>
</dbReference>
<dbReference type="InterPro" id="IPR008193">
    <property type="entry name" value="RNA_pol_Rpb11_13-16kDa_CS"/>
</dbReference>
<proteinExistence type="inferred from homology"/>
<evidence type="ECO:0000259" key="7">
    <source>
        <dbReference type="Pfam" id="PF13656"/>
    </source>
</evidence>
<dbReference type="AlphaFoldDB" id="A0A0G2GEB8"/>
<accession>A0A0G2GEB8</accession>
<evidence type="ECO:0000256" key="5">
    <source>
        <dbReference type="ARBA" id="ARBA00023242"/>
    </source>
</evidence>
<comment type="similarity">
    <text evidence="6">Belongs to the archaeal Rpo11/eukaryotic RPB11/RPC19 RNA polymerase subunit family.</text>
</comment>
<evidence type="ECO:0000256" key="4">
    <source>
        <dbReference type="ARBA" id="ARBA00023163"/>
    </source>
</evidence>
<dbReference type="GO" id="GO:0046983">
    <property type="term" value="F:protein dimerization activity"/>
    <property type="evidence" value="ECO:0007669"/>
    <property type="project" value="InterPro"/>
</dbReference>
<dbReference type="OrthoDB" id="510325at2759"/>
<evidence type="ECO:0000313" key="8">
    <source>
        <dbReference type="EMBL" id="KKY21973.1"/>
    </source>
</evidence>
<organism evidence="8 9">
    <name type="scientific">Phaeomoniella chlamydospora</name>
    <name type="common">Phaeoacremonium chlamydosporum</name>
    <dbReference type="NCBI Taxonomy" id="158046"/>
    <lineage>
        <taxon>Eukaryota</taxon>
        <taxon>Fungi</taxon>
        <taxon>Dikarya</taxon>
        <taxon>Ascomycota</taxon>
        <taxon>Pezizomycotina</taxon>
        <taxon>Eurotiomycetes</taxon>
        <taxon>Chaetothyriomycetidae</taxon>
        <taxon>Phaeomoniellales</taxon>
        <taxon>Phaeomoniellaceae</taxon>
        <taxon>Phaeomoniella</taxon>
    </lineage>
</organism>
<reference evidence="8 9" key="2">
    <citation type="submission" date="2015-05" db="EMBL/GenBank/DDBJ databases">
        <authorList>
            <person name="Morales-Cruz A."/>
            <person name="Amrine K.C."/>
            <person name="Cantu D."/>
        </authorList>
    </citation>
    <scope>NUCLEOTIDE SEQUENCE [LARGE SCALE GENOMIC DNA]</scope>
    <source>
        <strain evidence="8">UCRPC4</strain>
    </source>
</reference>
<evidence type="ECO:0000256" key="3">
    <source>
        <dbReference type="ARBA" id="ARBA00022478"/>
    </source>
</evidence>
<dbReference type="FunFam" id="3.30.1360.10:FF:000006">
    <property type="entry name" value="DNA-directed RNA polymerases I and III subunit RPAC2"/>
    <property type="match status" value="1"/>
</dbReference>
<keyword evidence="4" id="KW-0804">Transcription</keyword>
<dbReference type="PANTHER" id="PTHR13946:SF28">
    <property type="entry name" value="DNA-DIRECTED RNA POLYMERASES I AND III SUBUNIT RPAC2"/>
    <property type="match status" value="1"/>
</dbReference>
<dbReference type="GO" id="GO:0005666">
    <property type="term" value="C:RNA polymerase III complex"/>
    <property type="evidence" value="ECO:0007669"/>
    <property type="project" value="EnsemblFungi"/>
</dbReference>
<dbReference type="GO" id="GO:0055029">
    <property type="term" value="C:nuclear DNA-directed RNA polymerase complex"/>
    <property type="evidence" value="ECO:0007669"/>
    <property type="project" value="UniProtKB-ARBA"/>
</dbReference>
<sequence>MADTTMGDVSLEDETQRIVIIEGEDHTLGNALRYIVMKNPKVEFCGYTIPHPSEPYMNIRIQTFDDYSAYEALDKGLSDLMEACDVVTEKFTEARDGFEEQKSS</sequence>
<dbReference type="InterPro" id="IPR036603">
    <property type="entry name" value="RBP11-like"/>
</dbReference>
<evidence type="ECO:0000256" key="1">
    <source>
        <dbReference type="ARBA" id="ARBA00004123"/>
    </source>
</evidence>
<evidence type="ECO:0000256" key="2">
    <source>
        <dbReference type="ARBA" id="ARBA00022079"/>
    </source>
</evidence>
<dbReference type="Pfam" id="PF13656">
    <property type="entry name" value="RNA_pol_L_2"/>
    <property type="match status" value="1"/>
</dbReference>
<dbReference type="HAMAP" id="MF_00261">
    <property type="entry name" value="RNApol_arch_Rpo11"/>
    <property type="match status" value="1"/>
</dbReference>
<comment type="subcellular location">
    <subcellularLocation>
        <location evidence="1">Nucleus</location>
    </subcellularLocation>
</comment>
<dbReference type="GO" id="GO:0006384">
    <property type="term" value="P:transcription initiation at RNA polymerase III promoter"/>
    <property type="evidence" value="ECO:0007669"/>
    <property type="project" value="EnsemblFungi"/>
</dbReference>
<evidence type="ECO:0000313" key="9">
    <source>
        <dbReference type="Proteomes" id="UP000053317"/>
    </source>
</evidence>
<dbReference type="GO" id="GO:0006386">
    <property type="term" value="P:termination of RNA polymerase III transcription"/>
    <property type="evidence" value="ECO:0007669"/>
    <property type="project" value="EnsemblFungi"/>
</dbReference>
<dbReference type="InterPro" id="IPR022905">
    <property type="entry name" value="Rpo11-like"/>
</dbReference>
<evidence type="ECO:0000256" key="6">
    <source>
        <dbReference type="ARBA" id="ARBA00025751"/>
    </source>
</evidence>
<dbReference type="GO" id="GO:0006362">
    <property type="term" value="P:transcription elongation by RNA polymerase I"/>
    <property type="evidence" value="ECO:0007669"/>
    <property type="project" value="EnsemblFungi"/>
</dbReference>
<keyword evidence="9" id="KW-1185">Reference proteome</keyword>